<organism evidence="2 3">
    <name type="scientific">Mangrovimonas spongiae</name>
    <dbReference type="NCBI Taxonomy" id="2494697"/>
    <lineage>
        <taxon>Bacteria</taxon>
        <taxon>Pseudomonadati</taxon>
        <taxon>Bacteroidota</taxon>
        <taxon>Flavobacteriia</taxon>
        <taxon>Flavobacteriales</taxon>
        <taxon>Flavobacteriaceae</taxon>
        <taxon>Mangrovimonas</taxon>
    </lineage>
</organism>
<keyword evidence="1" id="KW-0812">Transmembrane</keyword>
<dbReference type="EMBL" id="RWBG01000004">
    <property type="protein sequence ID" value="RSK39134.1"/>
    <property type="molecule type" value="Genomic_DNA"/>
</dbReference>
<protein>
    <recommendedName>
        <fullName evidence="4">Glycerophosphoryl diester phosphodiesterase membrane domain-containing protein</fullName>
    </recommendedName>
</protein>
<feature type="transmembrane region" description="Helical" evidence="1">
    <location>
        <begin position="140"/>
        <end position="167"/>
    </location>
</feature>
<keyword evidence="1" id="KW-0472">Membrane</keyword>
<dbReference type="RefSeq" id="WP_125468108.1">
    <property type="nucleotide sequence ID" value="NZ_RWBG01000004.1"/>
</dbReference>
<keyword evidence="1" id="KW-1133">Transmembrane helix</keyword>
<proteinExistence type="predicted"/>
<keyword evidence="3" id="KW-1185">Reference proteome</keyword>
<name>A0A428JYC0_9FLAO</name>
<evidence type="ECO:0000256" key="1">
    <source>
        <dbReference type="SAM" id="Phobius"/>
    </source>
</evidence>
<dbReference type="OrthoDB" id="1049480at2"/>
<dbReference type="Proteomes" id="UP000270620">
    <property type="component" value="Unassembled WGS sequence"/>
</dbReference>
<gene>
    <name evidence="2" type="ORF">EJA19_09330</name>
</gene>
<comment type="caution">
    <text evidence="2">The sequence shown here is derived from an EMBL/GenBank/DDBJ whole genome shotgun (WGS) entry which is preliminary data.</text>
</comment>
<feature type="transmembrane region" description="Helical" evidence="1">
    <location>
        <begin position="76"/>
        <end position="95"/>
    </location>
</feature>
<evidence type="ECO:0000313" key="2">
    <source>
        <dbReference type="EMBL" id="RSK39134.1"/>
    </source>
</evidence>
<feature type="transmembrane region" description="Helical" evidence="1">
    <location>
        <begin position="34"/>
        <end position="56"/>
    </location>
</feature>
<dbReference type="AlphaFoldDB" id="A0A428JYC0"/>
<accession>A0A428JYC0</accession>
<feature type="transmembrane region" description="Helical" evidence="1">
    <location>
        <begin position="187"/>
        <end position="210"/>
    </location>
</feature>
<sequence length="290" mass="32879">MKQYIEFKKRRELGDILTDSFGFIRNEFKPFFKLILQVCAPYLVLFLMALSFYLYASGGVLDFQPGQTALPENLGIMFLALGLFAITGILTYVYANSTAIHYIKSYIKNQGQVDAIEVKQQVKQTFWGFTGLSILKWGTLFIAMMLCILPVLYFMVPMFIVFCVFIFEDKNATDAYSYSYTLIKEDFWSTWASIVVLGLIISVAGYAFGLPAGIYSMVKMGIFSGEVDPATMQESFIDPVYIILNIISYLFKFVLNLVLTIGAVLIYFNLNEKKNFTGTLERIDAIGKND</sequence>
<evidence type="ECO:0008006" key="4">
    <source>
        <dbReference type="Google" id="ProtNLM"/>
    </source>
</evidence>
<feature type="transmembrane region" description="Helical" evidence="1">
    <location>
        <begin position="242"/>
        <end position="268"/>
    </location>
</feature>
<reference evidence="2 3" key="1">
    <citation type="submission" date="2018-12" db="EMBL/GenBank/DDBJ databases">
        <title>Mangrovimonas spongiae sp. nov., a novel member of the genus Mangrovimonas isolated from marine sponge.</title>
        <authorList>
            <person name="Zhuang L."/>
            <person name="Luo L."/>
        </authorList>
    </citation>
    <scope>NUCLEOTIDE SEQUENCE [LARGE SCALE GENOMIC DNA]</scope>
    <source>
        <strain evidence="2 3">HN-E26</strain>
    </source>
</reference>
<evidence type="ECO:0000313" key="3">
    <source>
        <dbReference type="Proteomes" id="UP000270620"/>
    </source>
</evidence>